<dbReference type="SUPFAM" id="SSF53822">
    <property type="entry name" value="Periplasmic binding protein-like I"/>
    <property type="match status" value="1"/>
</dbReference>
<evidence type="ECO:0000259" key="4">
    <source>
        <dbReference type="PROSITE" id="PS50932"/>
    </source>
</evidence>
<dbReference type="SMART" id="SM00354">
    <property type="entry name" value="HTH_LACI"/>
    <property type="match status" value="1"/>
</dbReference>
<dbReference type="AlphaFoldDB" id="A0A2T4IAE9"/>
<evidence type="ECO:0000256" key="1">
    <source>
        <dbReference type="ARBA" id="ARBA00023015"/>
    </source>
</evidence>
<evidence type="ECO:0000256" key="2">
    <source>
        <dbReference type="ARBA" id="ARBA00023125"/>
    </source>
</evidence>
<protein>
    <submittedName>
        <fullName evidence="5">Transcriptional regulator</fullName>
    </submittedName>
</protein>
<dbReference type="Proteomes" id="UP000241093">
    <property type="component" value="Unassembled WGS sequence"/>
</dbReference>
<dbReference type="InterPro" id="IPR000843">
    <property type="entry name" value="HTH_LacI"/>
</dbReference>
<dbReference type="GO" id="GO:0003700">
    <property type="term" value="F:DNA-binding transcription factor activity"/>
    <property type="evidence" value="ECO:0007669"/>
    <property type="project" value="TreeGrafter"/>
</dbReference>
<dbReference type="CDD" id="cd01392">
    <property type="entry name" value="HTH_LacI"/>
    <property type="match status" value="1"/>
</dbReference>
<evidence type="ECO:0000313" key="5">
    <source>
        <dbReference type="EMBL" id="PTD31632.1"/>
    </source>
</evidence>
<dbReference type="Gene3D" id="3.40.50.2300">
    <property type="match status" value="2"/>
</dbReference>
<dbReference type="PROSITE" id="PS50932">
    <property type="entry name" value="HTH_LACI_2"/>
    <property type="match status" value="1"/>
</dbReference>
<proteinExistence type="predicted"/>
<dbReference type="PANTHER" id="PTHR30146:SF109">
    <property type="entry name" value="HTH-TYPE TRANSCRIPTIONAL REGULATOR GALS"/>
    <property type="match status" value="1"/>
</dbReference>
<keyword evidence="1" id="KW-0805">Transcription regulation</keyword>
<feature type="domain" description="HTH lacI-type" evidence="4">
    <location>
        <begin position="6"/>
        <end position="59"/>
    </location>
</feature>
<dbReference type="Gene3D" id="1.10.260.40">
    <property type="entry name" value="lambda repressor-like DNA-binding domains"/>
    <property type="match status" value="1"/>
</dbReference>
<dbReference type="GO" id="GO:0000976">
    <property type="term" value="F:transcription cis-regulatory region binding"/>
    <property type="evidence" value="ECO:0007669"/>
    <property type="project" value="TreeGrafter"/>
</dbReference>
<dbReference type="InterPro" id="IPR010982">
    <property type="entry name" value="Lambda_DNA-bd_dom_sf"/>
</dbReference>
<dbReference type="EMBL" id="LAUU01000004">
    <property type="protein sequence ID" value="PTD31632.1"/>
    <property type="molecule type" value="Genomic_DNA"/>
</dbReference>
<name>A0A2T4IAE9_9MOLU</name>
<dbReference type="PANTHER" id="PTHR30146">
    <property type="entry name" value="LACI-RELATED TRANSCRIPTIONAL REPRESSOR"/>
    <property type="match status" value="1"/>
</dbReference>
<sequence>MKNKKISISTIAKECNVGVGTVSRYFNNGYVSDQKKELIKKVVEKYNFSPNFTAHSIKRKIQEVYFLIPDLTKSNTFVIKKILKYLQLEFSETMVFVIQTTYNQETYLKYLKKVVARKPAALVLFAISDDLKIRDYLKKITIPFISYGKDWGKFYFINNDQEMMISLLETMNNQNEFDHQKQILYIGEKPETNKSTGYDRFYSLNNWFKNKNIKFDYLFFEHNSETSIYNLIKELNLNNKIIICGTHTCHKILLKYIVNQKFKNITLTDIYQKNSLLLPIFEKQYCIAIDYQNLVQRINESINKILNNKPIDEQNEKYLNYEIKVLDR</sequence>
<dbReference type="RefSeq" id="WP_107669475.1">
    <property type="nucleotide sequence ID" value="NZ_LAUU01000004.1"/>
</dbReference>
<keyword evidence="3" id="KW-0804">Transcription</keyword>
<evidence type="ECO:0000313" key="6">
    <source>
        <dbReference type="Proteomes" id="UP000241093"/>
    </source>
</evidence>
<organism evidence="5 6">
    <name type="scientific">Mycoplasma leachii 06049</name>
    <dbReference type="NCBI Taxonomy" id="1188244"/>
    <lineage>
        <taxon>Bacteria</taxon>
        <taxon>Bacillati</taxon>
        <taxon>Mycoplasmatota</taxon>
        <taxon>Mollicutes</taxon>
        <taxon>Mycoplasmataceae</taxon>
        <taxon>Mycoplasma</taxon>
    </lineage>
</organism>
<dbReference type="Pfam" id="PF00356">
    <property type="entry name" value="LacI"/>
    <property type="match status" value="1"/>
</dbReference>
<keyword evidence="2" id="KW-0238">DNA-binding</keyword>
<dbReference type="InterPro" id="IPR028082">
    <property type="entry name" value="Peripla_BP_I"/>
</dbReference>
<accession>A0A2T4IAE9</accession>
<reference evidence="5 6" key="1">
    <citation type="submission" date="2015-04" db="EMBL/GenBank/DDBJ databases">
        <title>Genome sequence of Mycoplasma leachii strain 06049.</title>
        <authorList>
            <person name="Sirand-Pugnet P."/>
            <person name="Breton M."/>
            <person name="Dordet-Frisoni E."/>
            <person name="Baranowski E."/>
            <person name="Barre A."/>
            <person name="Couture C."/>
            <person name="Dupuy V."/>
            <person name="Gaurivaud P."/>
            <person name="Jacob D."/>
            <person name="Lemaitre C."/>
            <person name="Manso-Silvan L."/>
            <person name="Nikolski M."/>
            <person name="Nouvel L.-X."/>
            <person name="Poumarat F."/>
            <person name="Tardy F."/>
            <person name="Thebault P."/>
            <person name="Theil S."/>
            <person name="Citti C."/>
            <person name="Thiaucourt F."/>
            <person name="Blanchard A."/>
        </authorList>
    </citation>
    <scope>NUCLEOTIDE SEQUENCE [LARGE SCALE GENOMIC DNA]</scope>
    <source>
        <strain evidence="5 6">06049</strain>
    </source>
</reference>
<dbReference type="SUPFAM" id="SSF47413">
    <property type="entry name" value="lambda repressor-like DNA-binding domains"/>
    <property type="match status" value="1"/>
</dbReference>
<comment type="caution">
    <text evidence="5">The sequence shown here is derived from an EMBL/GenBank/DDBJ whole genome shotgun (WGS) entry which is preliminary data.</text>
</comment>
<gene>
    <name evidence="5" type="primary">treR</name>
    <name evidence="5" type="ORF">MLEAa_1660</name>
</gene>
<evidence type="ECO:0000256" key="3">
    <source>
        <dbReference type="ARBA" id="ARBA00023163"/>
    </source>
</evidence>